<proteinExistence type="predicted"/>
<evidence type="ECO:0000313" key="1">
    <source>
        <dbReference type="EMBL" id="AXI27847.1"/>
    </source>
</evidence>
<sequence>MEWLHKNRFHSKFIYLFQINVIFAPEPSKEQKLIDYQKFNKEEISKMTDPQVEYYHWLYFDDSVYDYM</sequence>
<dbReference type="EMBL" id="CP022674">
    <property type="protein sequence ID" value="AXI27847.1"/>
    <property type="molecule type" value="Genomic_DNA"/>
</dbReference>
<protein>
    <submittedName>
        <fullName evidence="1">Uncharacterized protein</fullName>
    </submittedName>
</protein>
<gene>
    <name evidence="1" type="ORF">CIB87_02030</name>
</gene>
<accession>A0AA86I925</accession>
<name>A0AA86I925_PRIMG</name>
<evidence type="ECO:0000313" key="2">
    <source>
        <dbReference type="Proteomes" id="UP000253834"/>
    </source>
</evidence>
<dbReference type="Proteomes" id="UP000253834">
    <property type="component" value="Chromosome"/>
</dbReference>
<reference evidence="1 2" key="1">
    <citation type="submission" date="2017-07" db="EMBL/GenBank/DDBJ databases">
        <title>Isolation and development of strain Bacillus megaterium SR7 for enhanced growth and metabolite production under supercritical carbon dioxide.</title>
        <authorList>
            <person name="Freedman A.J.E."/>
            <person name="Peet K.C."/>
            <person name="Boock J.T."/>
            <person name="Penn K."/>
            <person name="Prather K.L.J."/>
            <person name="Thompson J.R."/>
        </authorList>
    </citation>
    <scope>NUCLEOTIDE SEQUENCE [LARGE SCALE GENOMIC DNA]</scope>
    <source>
        <strain evidence="1 2">SR7</strain>
    </source>
</reference>
<dbReference type="AlphaFoldDB" id="A0AA86I925"/>
<organism evidence="1 2">
    <name type="scientific">Priestia megaterium</name>
    <name type="common">Bacillus megaterium</name>
    <dbReference type="NCBI Taxonomy" id="1404"/>
    <lineage>
        <taxon>Bacteria</taxon>
        <taxon>Bacillati</taxon>
        <taxon>Bacillota</taxon>
        <taxon>Bacilli</taxon>
        <taxon>Bacillales</taxon>
        <taxon>Bacillaceae</taxon>
        <taxon>Priestia</taxon>
    </lineage>
</organism>